<dbReference type="GO" id="GO:0051539">
    <property type="term" value="F:4 iron, 4 sulfur cluster binding"/>
    <property type="evidence" value="ECO:0007669"/>
    <property type="project" value="UniProtKB-KW"/>
</dbReference>
<keyword evidence="13" id="KW-0326">Glycosidase</keyword>
<comment type="catalytic activity">
    <reaction evidence="1">
        <text>Hydrolyzes free adenine bases from 7,8-dihydro-8-oxoguanine:adenine mismatched double-stranded DNA, leaving an apurinic site.</text>
        <dbReference type="EC" id="3.2.2.31"/>
    </reaction>
</comment>
<dbReference type="SUPFAM" id="SSF48150">
    <property type="entry name" value="DNA-glycosylase"/>
    <property type="match status" value="1"/>
</dbReference>
<evidence type="ECO:0000256" key="13">
    <source>
        <dbReference type="ARBA" id="ARBA00023295"/>
    </source>
</evidence>
<evidence type="ECO:0000256" key="12">
    <source>
        <dbReference type="ARBA" id="ARBA00023204"/>
    </source>
</evidence>
<keyword evidence="12" id="KW-0234">DNA repair</keyword>
<dbReference type="GO" id="GO:0000701">
    <property type="term" value="F:purine-specific mismatch base pair DNA N-glycosylase activity"/>
    <property type="evidence" value="ECO:0007669"/>
    <property type="project" value="UniProtKB-EC"/>
</dbReference>
<dbReference type="EC" id="3.2.2.31" evidence="4"/>
<comment type="similarity">
    <text evidence="3">Belongs to the Nth/MutY family.</text>
</comment>
<comment type="cofactor">
    <cofactor evidence="2">
        <name>[4Fe-4S] cluster</name>
        <dbReference type="ChEBI" id="CHEBI:49883"/>
    </cofactor>
</comment>
<evidence type="ECO:0000259" key="14">
    <source>
        <dbReference type="SMART" id="SM00478"/>
    </source>
</evidence>
<sequence length="301" mass="33329">MLRGWLVRHTRRVDVSDQIVEPVVEWFDEAARDLPWRRPECSPWGVLVSEFMLQQTPVSRVLEPWRRWLERWPVPAALAAEPAGEAIRAWGRLGYPRRAMRLHAAAVAITEQHDGQVPSDHRQLLELPGVGSYTAAAIASFAFGQRQVVLDTNVRRVLGRLLDGTALPGPTPTRGEYARAEALLPDEPALAARWAAASMELGALVCTAKRPECSRCPVIEICAWHAAGTPDNAVPRRGQGYAGTDRQCRGAILRVLRESEEPVSAAQIDLAWPEPVQRERALQSLIADGLVVATSLEYRLP</sequence>
<keyword evidence="8" id="KW-0227">DNA damage</keyword>
<dbReference type="PANTHER" id="PTHR42944">
    <property type="entry name" value="ADENINE DNA GLYCOSYLASE"/>
    <property type="match status" value="1"/>
</dbReference>
<dbReference type="InterPro" id="IPR004036">
    <property type="entry name" value="Endonuclease-III-like_CS2"/>
</dbReference>
<accession>A0A4R7J0W6</accession>
<evidence type="ECO:0000313" key="15">
    <source>
        <dbReference type="EMBL" id="TDT29947.1"/>
    </source>
</evidence>
<evidence type="ECO:0000256" key="2">
    <source>
        <dbReference type="ARBA" id="ARBA00001966"/>
    </source>
</evidence>
<evidence type="ECO:0000256" key="10">
    <source>
        <dbReference type="ARBA" id="ARBA00023004"/>
    </source>
</evidence>
<evidence type="ECO:0000256" key="4">
    <source>
        <dbReference type="ARBA" id="ARBA00012045"/>
    </source>
</evidence>
<evidence type="ECO:0000256" key="8">
    <source>
        <dbReference type="ARBA" id="ARBA00022763"/>
    </source>
</evidence>
<evidence type="ECO:0000256" key="5">
    <source>
        <dbReference type="ARBA" id="ARBA00022023"/>
    </source>
</evidence>
<keyword evidence="10" id="KW-0408">Iron</keyword>
<dbReference type="InterPro" id="IPR023170">
    <property type="entry name" value="HhH_base_excis_C"/>
</dbReference>
<evidence type="ECO:0000256" key="7">
    <source>
        <dbReference type="ARBA" id="ARBA00022723"/>
    </source>
</evidence>
<dbReference type="RefSeq" id="WP_133756022.1">
    <property type="nucleotide sequence ID" value="NZ_SOAW01000003.1"/>
</dbReference>
<dbReference type="PANTHER" id="PTHR42944:SF1">
    <property type="entry name" value="ADENINE DNA GLYCOSYLASE"/>
    <property type="match status" value="1"/>
</dbReference>
<name>A0A4R7J0W6_9ACTN</name>
<dbReference type="GO" id="GO:0035485">
    <property type="term" value="F:adenine/guanine mispair binding"/>
    <property type="evidence" value="ECO:0007669"/>
    <property type="project" value="TreeGrafter"/>
</dbReference>
<dbReference type="GO" id="GO:0006298">
    <property type="term" value="P:mismatch repair"/>
    <property type="evidence" value="ECO:0007669"/>
    <property type="project" value="TreeGrafter"/>
</dbReference>
<evidence type="ECO:0000256" key="6">
    <source>
        <dbReference type="ARBA" id="ARBA00022485"/>
    </source>
</evidence>
<dbReference type="InterPro" id="IPR003265">
    <property type="entry name" value="HhH-GPD_domain"/>
</dbReference>
<dbReference type="GO" id="GO:0046872">
    <property type="term" value="F:metal ion binding"/>
    <property type="evidence" value="ECO:0007669"/>
    <property type="project" value="UniProtKB-KW"/>
</dbReference>
<evidence type="ECO:0000256" key="9">
    <source>
        <dbReference type="ARBA" id="ARBA00022801"/>
    </source>
</evidence>
<dbReference type="Gene3D" id="1.10.340.30">
    <property type="entry name" value="Hypothetical protein, domain 2"/>
    <property type="match status" value="1"/>
</dbReference>
<protein>
    <recommendedName>
        <fullName evidence="5">Adenine DNA glycosylase</fullName>
        <ecNumber evidence="4">3.2.2.31</ecNumber>
    </recommendedName>
</protein>
<feature type="domain" description="HhH-GPD" evidence="14">
    <location>
        <begin position="52"/>
        <end position="204"/>
    </location>
</feature>
<dbReference type="AlphaFoldDB" id="A0A4R7J0W6"/>
<dbReference type="FunFam" id="1.10.340.30:FF:000003">
    <property type="entry name" value="A/G-specific adenine glycosylase"/>
    <property type="match status" value="1"/>
</dbReference>
<dbReference type="GO" id="GO:0034039">
    <property type="term" value="F:8-oxo-7,8-dihydroguanine DNA N-glycosylase activity"/>
    <property type="evidence" value="ECO:0007669"/>
    <property type="project" value="TreeGrafter"/>
</dbReference>
<dbReference type="GO" id="GO:0006284">
    <property type="term" value="P:base-excision repair"/>
    <property type="evidence" value="ECO:0007669"/>
    <property type="project" value="InterPro"/>
</dbReference>
<keyword evidence="6" id="KW-0004">4Fe-4S</keyword>
<keyword evidence="11" id="KW-0411">Iron-sulfur</keyword>
<dbReference type="CDD" id="cd00056">
    <property type="entry name" value="ENDO3c"/>
    <property type="match status" value="1"/>
</dbReference>
<keyword evidence="7" id="KW-0479">Metal-binding</keyword>
<dbReference type="OrthoDB" id="9802365at2"/>
<dbReference type="Gene3D" id="1.10.1670.10">
    <property type="entry name" value="Helix-hairpin-Helix base-excision DNA repair enzymes (C-terminal)"/>
    <property type="match status" value="1"/>
</dbReference>
<keyword evidence="16" id="KW-1185">Reference proteome</keyword>
<dbReference type="GO" id="GO:0032357">
    <property type="term" value="F:oxidized purine DNA binding"/>
    <property type="evidence" value="ECO:0007669"/>
    <property type="project" value="TreeGrafter"/>
</dbReference>
<evidence type="ECO:0000256" key="3">
    <source>
        <dbReference type="ARBA" id="ARBA00008343"/>
    </source>
</evidence>
<dbReference type="InterPro" id="IPR044298">
    <property type="entry name" value="MIG/MutY"/>
</dbReference>
<reference evidence="15 16" key="1">
    <citation type="submission" date="2019-03" db="EMBL/GenBank/DDBJ databases">
        <title>Genomic Encyclopedia of Archaeal and Bacterial Type Strains, Phase II (KMG-II): from individual species to whole genera.</title>
        <authorList>
            <person name="Goeker M."/>
        </authorList>
    </citation>
    <scope>NUCLEOTIDE SEQUENCE [LARGE SCALE GENOMIC DNA]</scope>
    <source>
        <strain evidence="15 16">DSM 24323</strain>
    </source>
</reference>
<dbReference type="PROSITE" id="PS01155">
    <property type="entry name" value="ENDONUCLEASE_III_2"/>
    <property type="match status" value="1"/>
</dbReference>
<evidence type="ECO:0000256" key="1">
    <source>
        <dbReference type="ARBA" id="ARBA00000843"/>
    </source>
</evidence>
<comment type="caution">
    <text evidence="15">The sequence shown here is derived from an EMBL/GenBank/DDBJ whole genome shotgun (WGS) entry which is preliminary data.</text>
</comment>
<evidence type="ECO:0000256" key="11">
    <source>
        <dbReference type="ARBA" id="ARBA00023014"/>
    </source>
</evidence>
<gene>
    <name evidence="15" type="ORF">CLV29_2970</name>
</gene>
<dbReference type="SMART" id="SM00478">
    <property type="entry name" value="ENDO3c"/>
    <property type="match status" value="1"/>
</dbReference>
<dbReference type="Proteomes" id="UP000295371">
    <property type="component" value="Unassembled WGS sequence"/>
</dbReference>
<dbReference type="InterPro" id="IPR011257">
    <property type="entry name" value="DNA_glycosylase"/>
</dbReference>
<organism evidence="15 16">
    <name type="scientific">Naumannella halotolerans</name>
    <dbReference type="NCBI Taxonomy" id="993414"/>
    <lineage>
        <taxon>Bacteria</taxon>
        <taxon>Bacillati</taxon>
        <taxon>Actinomycetota</taxon>
        <taxon>Actinomycetes</taxon>
        <taxon>Propionibacteriales</taxon>
        <taxon>Propionibacteriaceae</taxon>
        <taxon>Naumannella</taxon>
    </lineage>
</organism>
<keyword evidence="9" id="KW-0378">Hydrolase</keyword>
<dbReference type="EMBL" id="SOAW01000003">
    <property type="protein sequence ID" value="TDT29947.1"/>
    <property type="molecule type" value="Genomic_DNA"/>
</dbReference>
<evidence type="ECO:0000313" key="16">
    <source>
        <dbReference type="Proteomes" id="UP000295371"/>
    </source>
</evidence>
<proteinExistence type="inferred from homology"/>
<dbReference type="Pfam" id="PF00730">
    <property type="entry name" value="HhH-GPD"/>
    <property type="match status" value="1"/>
</dbReference>